<dbReference type="RefSeq" id="XP_001268673.1">
    <property type="nucleotide sequence ID" value="XM_001268672.1"/>
</dbReference>
<feature type="compositionally biased region" description="Polar residues" evidence="1">
    <location>
        <begin position="26"/>
        <end position="42"/>
    </location>
</feature>
<dbReference type="Proteomes" id="UP000006701">
    <property type="component" value="Unassembled WGS sequence"/>
</dbReference>
<dbReference type="OrthoDB" id="5398371at2759"/>
<evidence type="ECO:0000256" key="1">
    <source>
        <dbReference type="SAM" id="MobiDB-lite"/>
    </source>
</evidence>
<dbReference type="OMA" id="ACDAFHL"/>
<dbReference type="EMBL" id="DS027059">
    <property type="protein sequence ID" value="EAW07247.1"/>
    <property type="molecule type" value="Genomic_DNA"/>
</dbReference>
<feature type="compositionally biased region" description="Basic and acidic residues" evidence="1">
    <location>
        <begin position="46"/>
        <end position="57"/>
    </location>
</feature>
<evidence type="ECO:0000313" key="3">
    <source>
        <dbReference type="Proteomes" id="UP000006701"/>
    </source>
</evidence>
<feature type="compositionally biased region" description="Polar residues" evidence="1">
    <location>
        <begin position="10"/>
        <end position="19"/>
    </location>
</feature>
<feature type="region of interest" description="Disordered" evidence="1">
    <location>
        <begin position="405"/>
        <end position="426"/>
    </location>
</feature>
<evidence type="ECO:0000313" key="2">
    <source>
        <dbReference type="EMBL" id="EAW07247.1"/>
    </source>
</evidence>
<dbReference type="HOGENOM" id="CLU_024593_0_0_1"/>
<gene>
    <name evidence="2" type="ORF">ACLA_019520</name>
</gene>
<name>A1CNM6_ASPCL</name>
<dbReference type="GeneID" id="4700818"/>
<dbReference type="KEGG" id="act:ACLA_019520"/>
<protein>
    <submittedName>
        <fullName evidence="2">Uncharacterized protein</fullName>
    </submittedName>
</protein>
<keyword evidence="3" id="KW-1185">Reference proteome</keyword>
<feature type="region of interest" description="Disordered" evidence="1">
    <location>
        <begin position="1"/>
        <end position="57"/>
    </location>
</feature>
<dbReference type="VEuPathDB" id="FungiDB:ACLA_019520"/>
<sequence>MSSEKHMPSSDGTRASIQSLPLWAAANSTPSSLQVSDPSTANGDGEVDHQPHQPEQDAKALVHRGDVILQYTSTESSRSNPPRTVIHRWQVSSEDLVKNSPYFRALLDPNKFSEGRHFMQQRTIWSQRQAPEIEQDEHGQLPGSNGNALHITQPTIRLPDDQFLSNPGADAIELFLKILSYNSFADDTKHQFDAELRSQPTSLVARLVETGDALNSPHAVRDALRRSTYVYGKGKISLSKFDTALLKLSEDRIRQSIIIARFLDDQHVFHVMTHALIVIGSRHWVNGIENHSPGPLQWTYLPDGLEEELFYRRQCVLNTIADLQAYFLRAYGALEETPDHEPKANAPTLPGFTSTLQPRQFQCRCGYGNSNACDAFHLGQMIRFFTLRTKTIFLGSSLLDPDFSPEALDDTEHSREPPGFPAPGPPADITAVISALKQCPDYQLDANHIGCGVRRRFVPPLDCIERFVGDGRGLLGVELRSWDARSWRLASGSWANRSRARAAVVEIRVSKIVAVRATPSGLLRASSQEENARFFFTARKRNWEA</sequence>
<dbReference type="eggNOG" id="ENOG502S016">
    <property type="taxonomic scope" value="Eukaryota"/>
</dbReference>
<organism evidence="2 3">
    <name type="scientific">Aspergillus clavatus (strain ATCC 1007 / CBS 513.65 / DSM 816 / NCTC 3887 / NRRL 1 / QM 1276 / 107)</name>
    <dbReference type="NCBI Taxonomy" id="344612"/>
    <lineage>
        <taxon>Eukaryota</taxon>
        <taxon>Fungi</taxon>
        <taxon>Dikarya</taxon>
        <taxon>Ascomycota</taxon>
        <taxon>Pezizomycotina</taxon>
        <taxon>Eurotiomycetes</taxon>
        <taxon>Eurotiomycetidae</taxon>
        <taxon>Eurotiales</taxon>
        <taxon>Aspergillaceae</taxon>
        <taxon>Aspergillus</taxon>
        <taxon>Aspergillus subgen. Fumigati</taxon>
    </lineage>
</organism>
<reference evidence="2 3" key="1">
    <citation type="journal article" date="2008" name="PLoS Genet.">
        <title>Genomic islands in the pathogenic filamentous fungus Aspergillus fumigatus.</title>
        <authorList>
            <person name="Fedorova N.D."/>
            <person name="Khaldi N."/>
            <person name="Joardar V.S."/>
            <person name="Maiti R."/>
            <person name="Amedeo P."/>
            <person name="Anderson M.J."/>
            <person name="Crabtree J."/>
            <person name="Silva J.C."/>
            <person name="Badger J.H."/>
            <person name="Albarraq A."/>
            <person name="Angiuoli S."/>
            <person name="Bussey H."/>
            <person name="Bowyer P."/>
            <person name="Cotty P.J."/>
            <person name="Dyer P.S."/>
            <person name="Egan A."/>
            <person name="Galens K."/>
            <person name="Fraser-Liggett C.M."/>
            <person name="Haas B.J."/>
            <person name="Inman J.M."/>
            <person name="Kent R."/>
            <person name="Lemieux S."/>
            <person name="Malavazi I."/>
            <person name="Orvis J."/>
            <person name="Roemer T."/>
            <person name="Ronning C.M."/>
            <person name="Sundaram J.P."/>
            <person name="Sutton G."/>
            <person name="Turner G."/>
            <person name="Venter J.C."/>
            <person name="White O.R."/>
            <person name="Whitty B.R."/>
            <person name="Youngman P."/>
            <person name="Wolfe K.H."/>
            <person name="Goldman G.H."/>
            <person name="Wortman J.R."/>
            <person name="Jiang B."/>
            <person name="Denning D.W."/>
            <person name="Nierman W.C."/>
        </authorList>
    </citation>
    <scope>NUCLEOTIDE SEQUENCE [LARGE SCALE GENOMIC DNA]</scope>
    <source>
        <strain evidence="3">ATCC 1007 / CBS 513.65 / DSM 816 / NCTC 3887 / NRRL 1</strain>
    </source>
</reference>
<proteinExistence type="predicted"/>
<accession>A1CNM6</accession>
<dbReference type="AlphaFoldDB" id="A1CNM6"/>